<feature type="transmembrane region" description="Helical" evidence="1">
    <location>
        <begin position="374"/>
        <end position="392"/>
    </location>
</feature>
<dbReference type="InterPro" id="IPR046623">
    <property type="entry name" value="DUF6536"/>
</dbReference>
<proteinExistence type="predicted"/>
<dbReference type="STRING" id="1448308.A0A2T2PD78"/>
<gene>
    <name evidence="3" type="ORF">BS50DRAFT_478330</name>
</gene>
<reference evidence="3 4" key="1">
    <citation type="journal article" date="2018" name="Front. Microbiol.">
        <title>Genome-Wide Analysis of Corynespora cassiicola Leaf Fall Disease Putative Effectors.</title>
        <authorList>
            <person name="Lopez D."/>
            <person name="Ribeiro S."/>
            <person name="Label P."/>
            <person name="Fumanal B."/>
            <person name="Venisse J.S."/>
            <person name="Kohler A."/>
            <person name="de Oliveira R.R."/>
            <person name="Labutti K."/>
            <person name="Lipzen A."/>
            <person name="Lail K."/>
            <person name="Bauer D."/>
            <person name="Ohm R.A."/>
            <person name="Barry K.W."/>
            <person name="Spatafora J."/>
            <person name="Grigoriev I.V."/>
            <person name="Martin F.M."/>
            <person name="Pujade-Renaud V."/>
        </authorList>
    </citation>
    <scope>NUCLEOTIDE SEQUENCE [LARGE SCALE GENOMIC DNA]</scope>
    <source>
        <strain evidence="3 4">Philippines</strain>
    </source>
</reference>
<dbReference type="AlphaFoldDB" id="A0A2T2PD78"/>
<feature type="transmembrane region" description="Helical" evidence="1">
    <location>
        <begin position="32"/>
        <end position="55"/>
    </location>
</feature>
<protein>
    <recommendedName>
        <fullName evidence="2">DUF6536 domain-containing protein</fullName>
    </recommendedName>
</protein>
<keyword evidence="1" id="KW-1133">Transmembrane helix</keyword>
<keyword evidence="1" id="KW-0812">Transmembrane</keyword>
<dbReference type="OrthoDB" id="5429634at2759"/>
<dbReference type="PANTHER" id="PTHR35395">
    <property type="entry name" value="DUF6536 DOMAIN-CONTAINING PROTEIN"/>
    <property type="match status" value="1"/>
</dbReference>
<dbReference type="PANTHER" id="PTHR35395:SF1">
    <property type="entry name" value="DUF6536 DOMAIN-CONTAINING PROTEIN"/>
    <property type="match status" value="1"/>
</dbReference>
<name>A0A2T2PD78_CORCC</name>
<keyword evidence="4" id="KW-1185">Reference proteome</keyword>
<dbReference type="EMBL" id="KZ678128">
    <property type="protein sequence ID" value="PSN75612.1"/>
    <property type="molecule type" value="Genomic_DNA"/>
</dbReference>
<feature type="transmembrane region" description="Helical" evidence="1">
    <location>
        <begin position="442"/>
        <end position="461"/>
    </location>
</feature>
<feature type="domain" description="DUF6536" evidence="2">
    <location>
        <begin position="30"/>
        <end position="158"/>
    </location>
</feature>
<feature type="transmembrane region" description="Helical" evidence="1">
    <location>
        <begin position="540"/>
        <end position="562"/>
    </location>
</feature>
<dbReference type="Proteomes" id="UP000240883">
    <property type="component" value="Unassembled WGS sequence"/>
</dbReference>
<feature type="transmembrane region" description="Helical" evidence="1">
    <location>
        <begin position="301"/>
        <end position="322"/>
    </location>
</feature>
<sequence>MAGELLLEDYANPSPPVSWRARMDAKVSGWRFAVGACFVGASTVFLINISIAFWLQSISEGRAGRRTVFEGDCSKAKSLNTGFHIAINALSTILLASSSYCMQVISAPTRAQVDKAHSRRGWLNVGIMSFHNIRRAPRKRLIFFNSTLFLSIPNHGYYVYEIYENELNIPELSGSHEARSIQYNKSLEEQMRNGHLERLNVSSCIDAYVQYYQSRGHLALVFAHGSKSAIIERPAAPPHQRNLSPCWAIEAPQMQSPCTWSADKGSRDDFIENWAPFGSKIGYCLSERLPTPCKLNASLNLLLIVAALNFVKAICMLMVVFHTKADPLLTIGDAAVSFLNSPSPGTRMMCLLLLRCKSGLRPCSNTANVNRYGIAILVIVILLSMCILHATGGESHHTLLSFGLGEPTPKTTISLKNSVGFKGLIGSAAIVNTPHLLFSHLYFLYNSIFTALSTALEWQSFALNRKGMRVSTKGQGDQRSTYFLGLPYRIAVPLMMFSGLIHWATSQSLFLVDIDRRVFKDQTQKWTSKDASFGLGYSPIGIILTLALLVTMVVSLLVAGLVRSEKAMPRAANSSFAIAAACHPPHDQSGVQASTSKVQWGVTWYSEAKVGHCSFSSLPVTSPQEGRYYL</sequence>
<keyword evidence="1" id="KW-0472">Membrane</keyword>
<evidence type="ECO:0000259" key="2">
    <source>
        <dbReference type="Pfam" id="PF20163"/>
    </source>
</evidence>
<evidence type="ECO:0000256" key="1">
    <source>
        <dbReference type="SAM" id="Phobius"/>
    </source>
</evidence>
<evidence type="ECO:0000313" key="4">
    <source>
        <dbReference type="Proteomes" id="UP000240883"/>
    </source>
</evidence>
<feature type="transmembrane region" description="Helical" evidence="1">
    <location>
        <begin position="482"/>
        <end position="504"/>
    </location>
</feature>
<accession>A0A2T2PD78</accession>
<organism evidence="3 4">
    <name type="scientific">Corynespora cassiicola Philippines</name>
    <dbReference type="NCBI Taxonomy" id="1448308"/>
    <lineage>
        <taxon>Eukaryota</taxon>
        <taxon>Fungi</taxon>
        <taxon>Dikarya</taxon>
        <taxon>Ascomycota</taxon>
        <taxon>Pezizomycotina</taxon>
        <taxon>Dothideomycetes</taxon>
        <taxon>Pleosporomycetidae</taxon>
        <taxon>Pleosporales</taxon>
        <taxon>Corynesporascaceae</taxon>
        <taxon>Corynespora</taxon>
    </lineage>
</organism>
<dbReference type="Pfam" id="PF20163">
    <property type="entry name" value="DUF6536"/>
    <property type="match status" value="1"/>
</dbReference>
<evidence type="ECO:0000313" key="3">
    <source>
        <dbReference type="EMBL" id="PSN75612.1"/>
    </source>
</evidence>